<accession>A0AAV1CXF3</accession>
<keyword evidence="4" id="KW-1185">Reference proteome</keyword>
<dbReference type="EMBL" id="OX459120">
    <property type="protein sequence ID" value="CAI9100117.1"/>
    <property type="molecule type" value="Genomic_DNA"/>
</dbReference>
<reference evidence="3" key="1">
    <citation type="submission" date="2023-03" db="EMBL/GenBank/DDBJ databases">
        <authorList>
            <person name="Julca I."/>
        </authorList>
    </citation>
    <scope>NUCLEOTIDE SEQUENCE</scope>
</reference>
<feature type="compositionally biased region" description="Low complexity" evidence="2">
    <location>
        <begin position="288"/>
        <end position="297"/>
    </location>
</feature>
<evidence type="ECO:0000256" key="1">
    <source>
        <dbReference type="SAM" id="Coils"/>
    </source>
</evidence>
<dbReference type="Proteomes" id="UP001161247">
    <property type="component" value="Chromosome 3"/>
</dbReference>
<feature type="region of interest" description="Disordered" evidence="2">
    <location>
        <begin position="288"/>
        <end position="317"/>
    </location>
</feature>
<evidence type="ECO:0000313" key="4">
    <source>
        <dbReference type="Proteomes" id="UP001161247"/>
    </source>
</evidence>
<feature type="region of interest" description="Disordered" evidence="2">
    <location>
        <begin position="388"/>
        <end position="407"/>
    </location>
</feature>
<gene>
    <name evidence="3" type="ORF">OLC1_LOCUS10021</name>
</gene>
<protein>
    <submittedName>
        <fullName evidence="3">OLC1v1037047C1</fullName>
    </submittedName>
</protein>
<feature type="region of interest" description="Disordered" evidence="2">
    <location>
        <begin position="424"/>
        <end position="479"/>
    </location>
</feature>
<evidence type="ECO:0000313" key="3">
    <source>
        <dbReference type="EMBL" id="CAI9100117.1"/>
    </source>
</evidence>
<name>A0AAV1CXF3_OLDCO</name>
<organism evidence="3 4">
    <name type="scientific">Oldenlandia corymbosa var. corymbosa</name>
    <dbReference type="NCBI Taxonomy" id="529605"/>
    <lineage>
        <taxon>Eukaryota</taxon>
        <taxon>Viridiplantae</taxon>
        <taxon>Streptophyta</taxon>
        <taxon>Embryophyta</taxon>
        <taxon>Tracheophyta</taxon>
        <taxon>Spermatophyta</taxon>
        <taxon>Magnoliopsida</taxon>
        <taxon>eudicotyledons</taxon>
        <taxon>Gunneridae</taxon>
        <taxon>Pentapetalae</taxon>
        <taxon>asterids</taxon>
        <taxon>lamiids</taxon>
        <taxon>Gentianales</taxon>
        <taxon>Rubiaceae</taxon>
        <taxon>Rubioideae</taxon>
        <taxon>Spermacoceae</taxon>
        <taxon>Hedyotis-Oldenlandia complex</taxon>
        <taxon>Oldenlandia</taxon>
    </lineage>
</organism>
<feature type="compositionally biased region" description="Acidic residues" evidence="2">
    <location>
        <begin position="467"/>
        <end position="479"/>
    </location>
</feature>
<evidence type="ECO:0000256" key="2">
    <source>
        <dbReference type="SAM" id="MobiDB-lite"/>
    </source>
</evidence>
<sequence>MVRLNEELRELEDQMDAVKKMNDSFSHMVRTRQNSYWWQAPIDELSVEQLEHLKLAYEELEKRVQIQAQKQLPRNTNLFPNFNTQVPSVPYNAFSSYESQGPPPPPPNFAFSGCESQPPLPPPNLYYPTMHSGVNFAGPYLLNDIISVNNGATFAASQGSSGSGAANLALPFDDRNAQGPSGSGAANLVFPFDDPTAQGPSGYGDPNAPGRAIVLAEFDPNVSASPAMVAASKGGESQMVASLAEHHSPQPQPLTSQTLAENQIDDAGTDLRSYPAVATAVKQKTIVSTSSGGSESSPEAHQHFAEKQASEEVAAAGNSPSVIRRFADLSSSEVASTTEAIRHTSLISLPQNPAISDWNRSCRSLVTSASSAQPTPFDPACLTLNEDKSQSAPKTYPEATGFSFSPRPQVPPLQVLLPLSDSNIGKNQHQFLPKDDTEAGKNSGPNNPSYLIDEIHSEGGINHDSNGSDDDDFDIEYAM</sequence>
<keyword evidence="1" id="KW-0175">Coiled coil</keyword>
<proteinExistence type="predicted"/>
<dbReference type="AlphaFoldDB" id="A0AAV1CXF3"/>
<feature type="coiled-coil region" evidence="1">
    <location>
        <begin position="1"/>
        <end position="70"/>
    </location>
</feature>
<feature type="compositionally biased region" description="Basic and acidic residues" evidence="2">
    <location>
        <begin position="298"/>
        <end position="310"/>
    </location>
</feature>